<dbReference type="InterPro" id="IPR027417">
    <property type="entry name" value="P-loop_NTPase"/>
</dbReference>
<dbReference type="Proteomes" id="UP000199181">
    <property type="component" value="Unassembled WGS sequence"/>
</dbReference>
<evidence type="ECO:0000313" key="3">
    <source>
        <dbReference type="Proteomes" id="UP000199181"/>
    </source>
</evidence>
<dbReference type="GO" id="GO:0003677">
    <property type="term" value="F:DNA binding"/>
    <property type="evidence" value="ECO:0007669"/>
    <property type="project" value="InterPro"/>
</dbReference>
<dbReference type="GO" id="GO:0005829">
    <property type="term" value="C:cytosol"/>
    <property type="evidence" value="ECO:0007669"/>
    <property type="project" value="TreeGrafter"/>
</dbReference>
<gene>
    <name evidence="2" type="ORF">SAMN05443639_106243</name>
</gene>
<name>A0A1I0IRV7_9BACT</name>
<dbReference type="InterPro" id="IPR050742">
    <property type="entry name" value="Helicase_Restrict-Modif_Enz"/>
</dbReference>
<accession>A0A1I0IRV7</accession>
<dbReference type="Pfam" id="PF04851">
    <property type="entry name" value="ResIII"/>
    <property type="match status" value="1"/>
</dbReference>
<protein>
    <submittedName>
        <fullName evidence="2">Type III restriction enzyme, res subunit</fullName>
    </submittedName>
</protein>
<dbReference type="Gene3D" id="3.40.50.300">
    <property type="entry name" value="P-loop containing nucleotide triphosphate hydrolases"/>
    <property type="match status" value="2"/>
</dbReference>
<proteinExistence type="predicted"/>
<dbReference type="EMBL" id="FOIJ01000006">
    <property type="protein sequence ID" value="SET99985.1"/>
    <property type="molecule type" value="Genomic_DNA"/>
</dbReference>
<sequence length="358" mass="40492">MKDLVQQLERAFWRHLPKNVATQVLTGDQKPVSFDGVTFATVESADKAVFDGYRPALIMVDETHHVAEEGTFKRLLDACEQLPQFGVTATPWRGDHFDISTHFGEPSYKMGIAEGMAKGYLAQVDYQVFVDNINWEAVREASKEGYTLKELNSKLFLPQRDEAILEMLWEAWSRTVQPRAILFCRTIKHAETIADLLARYSNSWSNATCLHTAMGKRERELALSAFRSGRIPILTAVDILNEGVDVPDVNIIGFLRVTHSRRIFVQQLGRGLRIKEGLKERVHVLDFVTDIRRLAAIVNFRRELEVARAPIETLMLDSAARISFSDENVGGIMEAWLKDAANVETAMDEAKLQFPEVS</sequence>
<keyword evidence="3" id="KW-1185">Reference proteome</keyword>
<dbReference type="PROSITE" id="PS51194">
    <property type="entry name" value="HELICASE_CTER"/>
    <property type="match status" value="1"/>
</dbReference>
<evidence type="ECO:0000313" key="2">
    <source>
        <dbReference type="EMBL" id="SET99985.1"/>
    </source>
</evidence>
<dbReference type="SUPFAM" id="SSF52540">
    <property type="entry name" value="P-loop containing nucleoside triphosphate hydrolases"/>
    <property type="match status" value="1"/>
</dbReference>
<dbReference type="PANTHER" id="PTHR47396">
    <property type="entry name" value="TYPE I RESTRICTION ENZYME ECOKI R PROTEIN"/>
    <property type="match status" value="1"/>
</dbReference>
<dbReference type="InterPro" id="IPR006935">
    <property type="entry name" value="Helicase/UvrB_N"/>
</dbReference>
<dbReference type="CDD" id="cd18799">
    <property type="entry name" value="SF2_C_EcoAI-like"/>
    <property type="match status" value="1"/>
</dbReference>
<dbReference type="GO" id="GO:0016787">
    <property type="term" value="F:hydrolase activity"/>
    <property type="evidence" value="ECO:0007669"/>
    <property type="project" value="InterPro"/>
</dbReference>
<evidence type="ECO:0000259" key="1">
    <source>
        <dbReference type="PROSITE" id="PS51194"/>
    </source>
</evidence>
<dbReference type="SMART" id="SM00490">
    <property type="entry name" value="HELICc"/>
    <property type="match status" value="1"/>
</dbReference>
<dbReference type="AlphaFoldDB" id="A0A1I0IRV7"/>
<dbReference type="GO" id="GO:0005524">
    <property type="term" value="F:ATP binding"/>
    <property type="evidence" value="ECO:0007669"/>
    <property type="project" value="InterPro"/>
</dbReference>
<feature type="domain" description="Helicase C-terminal" evidence="1">
    <location>
        <begin position="159"/>
        <end position="315"/>
    </location>
</feature>
<dbReference type="InterPro" id="IPR001650">
    <property type="entry name" value="Helicase_C-like"/>
</dbReference>
<organism evidence="2 3">
    <name type="scientific">Stigmatella erecta</name>
    <dbReference type="NCBI Taxonomy" id="83460"/>
    <lineage>
        <taxon>Bacteria</taxon>
        <taxon>Pseudomonadati</taxon>
        <taxon>Myxococcota</taxon>
        <taxon>Myxococcia</taxon>
        <taxon>Myxococcales</taxon>
        <taxon>Cystobacterineae</taxon>
        <taxon>Archangiaceae</taxon>
        <taxon>Stigmatella</taxon>
    </lineage>
</organism>
<reference evidence="3" key="1">
    <citation type="submission" date="2016-10" db="EMBL/GenBank/DDBJ databases">
        <authorList>
            <person name="Varghese N."/>
            <person name="Submissions S."/>
        </authorList>
    </citation>
    <scope>NUCLEOTIDE SEQUENCE [LARGE SCALE GENOMIC DNA]</scope>
    <source>
        <strain evidence="3">DSM 16858</strain>
    </source>
</reference>
<dbReference type="Pfam" id="PF00271">
    <property type="entry name" value="Helicase_C"/>
    <property type="match status" value="1"/>
</dbReference>
<dbReference type="PANTHER" id="PTHR47396:SF1">
    <property type="entry name" value="ATP-DEPENDENT HELICASE IRC3-RELATED"/>
    <property type="match status" value="1"/>
</dbReference>